<dbReference type="AlphaFoldDB" id="A0A8B7NF36"/>
<keyword evidence="9" id="KW-1185">Reference proteome</keyword>
<keyword evidence="4" id="KW-0496">Mitochondrion</keyword>
<gene>
    <name evidence="10" type="primary">LOC108669407</name>
</gene>
<dbReference type="GO" id="GO:0005840">
    <property type="term" value="C:ribosome"/>
    <property type="evidence" value="ECO:0007669"/>
    <property type="project" value="UniProtKB-KW"/>
</dbReference>
<dbReference type="OrthoDB" id="275876at2759"/>
<dbReference type="CTD" id="51073"/>
<protein>
    <recommendedName>
        <fullName evidence="6">Large ribosomal subunit protein uL4m</fullName>
    </recommendedName>
    <alternativeName>
        <fullName evidence="7">39S ribosomal protein L4, mitochondrial</fullName>
    </alternativeName>
</protein>
<dbReference type="GO" id="GO:0006412">
    <property type="term" value="P:translation"/>
    <property type="evidence" value="ECO:0007669"/>
    <property type="project" value="InterPro"/>
</dbReference>
<dbReference type="GO" id="GO:1990904">
    <property type="term" value="C:ribonucleoprotein complex"/>
    <property type="evidence" value="ECO:0007669"/>
    <property type="project" value="UniProtKB-KW"/>
</dbReference>
<sequence length="295" mass="33116">MSLIGLSCRIFQIGKQSKIKWPCSHLSSCLQQRLCSTTSEIPKLQHGTSLPTIIDFPSFQTRSIQAPREALVETLYDEDSVGLVSLNPEVFGQLPLLHVMHDNIKWQTQYKHINYNHALSRHECRGGGRKPWPQKGLGKARHGSRRSPLFLKGGVAHGPRRYTTKFYMLAYGNRVLGLTSALSAKFAQDDLKVVRSLDVASSAPEPLLELLEQRLWGPSVLFVHTDDIMPEKICKATETIGHINLMPVYGLNVYSMLKHDTLVLTVPALRLLEERLMHAIYNTAGAHLHSPTQLL</sequence>
<evidence type="ECO:0000256" key="1">
    <source>
        <dbReference type="ARBA" id="ARBA00004173"/>
    </source>
</evidence>
<dbReference type="InterPro" id="IPR013005">
    <property type="entry name" value="Ribosomal_uL4-like"/>
</dbReference>
<dbReference type="PANTHER" id="PTHR10746">
    <property type="entry name" value="50S RIBOSOMAL PROTEIN L4"/>
    <property type="match status" value="1"/>
</dbReference>
<accession>A0A8B7NF36</accession>
<dbReference type="SUPFAM" id="SSF52166">
    <property type="entry name" value="Ribosomal protein L4"/>
    <property type="match status" value="1"/>
</dbReference>
<proteinExistence type="inferred from homology"/>
<dbReference type="GO" id="GO:0005743">
    <property type="term" value="C:mitochondrial inner membrane"/>
    <property type="evidence" value="ECO:0007669"/>
    <property type="project" value="UniProtKB-ARBA"/>
</dbReference>
<name>A0A8B7NF36_HYAAZ</name>
<dbReference type="RefSeq" id="XP_018012220.1">
    <property type="nucleotide sequence ID" value="XM_018156731.2"/>
</dbReference>
<keyword evidence="5" id="KW-0687">Ribonucleoprotein</keyword>
<evidence type="ECO:0000256" key="5">
    <source>
        <dbReference type="ARBA" id="ARBA00023274"/>
    </source>
</evidence>
<dbReference type="PANTHER" id="PTHR10746:SF6">
    <property type="entry name" value="LARGE RIBOSOMAL SUBUNIT PROTEIN UL4M"/>
    <property type="match status" value="1"/>
</dbReference>
<reference evidence="10" key="1">
    <citation type="submission" date="2025-08" db="UniProtKB">
        <authorList>
            <consortium name="RefSeq"/>
        </authorList>
    </citation>
    <scope>IDENTIFICATION</scope>
    <source>
        <tissue evidence="10">Whole organism</tissue>
    </source>
</reference>
<dbReference type="FunFam" id="3.40.1370.10:FF:000005">
    <property type="entry name" value="39S ribosomal protein L4, mitochondrial"/>
    <property type="match status" value="1"/>
</dbReference>
<evidence type="ECO:0000256" key="7">
    <source>
        <dbReference type="ARBA" id="ARBA00082711"/>
    </source>
</evidence>
<keyword evidence="3 10" id="KW-0689">Ribosomal protein</keyword>
<dbReference type="InterPro" id="IPR002136">
    <property type="entry name" value="Ribosomal_uL4"/>
</dbReference>
<comment type="subcellular location">
    <subcellularLocation>
        <location evidence="1">Mitochondrion</location>
    </subcellularLocation>
</comment>
<dbReference type="GO" id="GO:0003735">
    <property type="term" value="F:structural constituent of ribosome"/>
    <property type="evidence" value="ECO:0007669"/>
    <property type="project" value="InterPro"/>
</dbReference>
<evidence type="ECO:0000256" key="6">
    <source>
        <dbReference type="ARBA" id="ARBA00040565"/>
    </source>
</evidence>
<dbReference type="Gene3D" id="3.40.1370.10">
    <property type="match status" value="1"/>
</dbReference>
<evidence type="ECO:0000313" key="9">
    <source>
        <dbReference type="Proteomes" id="UP000694843"/>
    </source>
</evidence>
<feature type="region of interest" description="Disordered" evidence="8">
    <location>
        <begin position="124"/>
        <end position="144"/>
    </location>
</feature>
<evidence type="ECO:0000256" key="8">
    <source>
        <dbReference type="SAM" id="MobiDB-lite"/>
    </source>
</evidence>
<evidence type="ECO:0000256" key="3">
    <source>
        <dbReference type="ARBA" id="ARBA00022980"/>
    </source>
</evidence>
<dbReference type="Pfam" id="PF00573">
    <property type="entry name" value="Ribosomal_L4"/>
    <property type="match status" value="1"/>
</dbReference>
<organism evidence="9 10">
    <name type="scientific">Hyalella azteca</name>
    <name type="common">Amphipod</name>
    <dbReference type="NCBI Taxonomy" id="294128"/>
    <lineage>
        <taxon>Eukaryota</taxon>
        <taxon>Metazoa</taxon>
        <taxon>Ecdysozoa</taxon>
        <taxon>Arthropoda</taxon>
        <taxon>Crustacea</taxon>
        <taxon>Multicrustacea</taxon>
        <taxon>Malacostraca</taxon>
        <taxon>Eumalacostraca</taxon>
        <taxon>Peracarida</taxon>
        <taxon>Amphipoda</taxon>
        <taxon>Senticaudata</taxon>
        <taxon>Talitrida</taxon>
        <taxon>Talitroidea</taxon>
        <taxon>Hyalellidae</taxon>
        <taxon>Hyalella</taxon>
    </lineage>
</organism>
<dbReference type="NCBIfam" id="TIGR03953">
    <property type="entry name" value="rplD_bact"/>
    <property type="match status" value="1"/>
</dbReference>
<dbReference type="GeneID" id="108669407"/>
<evidence type="ECO:0000313" key="10">
    <source>
        <dbReference type="RefSeq" id="XP_018012220.1"/>
    </source>
</evidence>
<dbReference type="KEGG" id="hazt:108669407"/>
<comment type="similarity">
    <text evidence="2">Belongs to the universal ribosomal protein uL4 family.</text>
</comment>
<evidence type="ECO:0000256" key="2">
    <source>
        <dbReference type="ARBA" id="ARBA00010528"/>
    </source>
</evidence>
<dbReference type="InterPro" id="IPR023574">
    <property type="entry name" value="Ribosomal_uL4_dom_sf"/>
</dbReference>
<evidence type="ECO:0000256" key="4">
    <source>
        <dbReference type="ARBA" id="ARBA00023128"/>
    </source>
</evidence>
<dbReference type="Proteomes" id="UP000694843">
    <property type="component" value="Unplaced"/>
</dbReference>